<dbReference type="eggNOG" id="KOG3713">
    <property type="taxonomic scope" value="Eukaryota"/>
</dbReference>
<evidence type="ECO:0000256" key="2">
    <source>
        <dbReference type="ARBA" id="ARBA00022448"/>
    </source>
</evidence>
<evidence type="ECO:0000256" key="5">
    <source>
        <dbReference type="ARBA" id="ARBA00022826"/>
    </source>
</evidence>
<dbReference type="InterPro" id="IPR005821">
    <property type="entry name" value="Ion_trans_dom"/>
</dbReference>
<organism evidence="16">
    <name type="scientific">Micromonas pusilla (strain CCMP1545)</name>
    <name type="common">Picoplanktonic green alga</name>
    <dbReference type="NCBI Taxonomy" id="564608"/>
    <lineage>
        <taxon>Eukaryota</taxon>
        <taxon>Viridiplantae</taxon>
        <taxon>Chlorophyta</taxon>
        <taxon>Mamiellophyceae</taxon>
        <taxon>Mamiellales</taxon>
        <taxon>Mamiellaceae</taxon>
        <taxon>Micromonas</taxon>
    </lineage>
</organism>
<evidence type="ECO:0000256" key="9">
    <source>
        <dbReference type="ARBA" id="ARBA00023065"/>
    </source>
</evidence>
<dbReference type="EMBL" id="GG663736">
    <property type="protein sequence ID" value="EEH59992.1"/>
    <property type="molecule type" value="Genomic_DNA"/>
</dbReference>
<evidence type="ECO:0000256" key="3">
    <source>
        <dbReference type="ARBA" id="ARBA00022538"/>
    </source>
</evidence>
<evidence type="ECO:0000256" key="13">
    <source>
        <dbReference type="SAM" id="Phobius"/>
    </source>
</evidence>
<feature type="transmembrane region" description="Helical" evidence="13">
    <location>
        <begin position="118"/>
        <end position="137"/>
    </location>
</feature>
<protein>
    <submittedName>
        <fullName evidence="15">Voltage-gated ion channel superfamily</fullName>
    </submittedName>
</protein>
<dbReference type="RefSeq" id="XP_003056616.1">
    <property type="nucleotide sequence ID" value="XM_003056570.1"/>
</dbReference>
<feature type="compositionally biased region" description="Basic residues" evidence="12">
    <location>
        <begin position="1"/>
        <end position="17"/>
    </location>
</feature>
<feature type="compositionally biased region" description="Basic and acidic residues" evidence="12">
    <location>
        <begin position="549"/>
        <end position="559"/>
    </location>
</feature>
<evidence type="ECO:0000313" key="16">
    <source>
        <dbReference type="Proteomes" id="UP000001876"/>
    </source>
</evidence>
<dbReference type="Gene3D" id="1.10.287.70">
    <property type="match status" value="1"/>
</dbReference>
<proteinExistence type="predicted"/>
<evidence type="ECO:0000256" key="7">
    <source>
        <dbReference type="ARBA" id="ARBA00022958"/>
    </source>
</evidence>
<evidence type="ECO:0000256" key="4">
    <source>
        <dbReference type="ARBA" id="ARBA00022692"/>
    </source>
</evidence>
<dbReference type="Pfam" id="PF00520">
    <property type="entry name" value="Ion_trans"/>
    <property type="match status" value="1"/>
</dbReference>
<dbReference type="PRINTS" id="PR00169">
    <property type="entry name" value="KCHANNEL"/>
</dbReference>
<dbReference type="GO" id="GO:0001508">
    <property type="term" value="P:action potential"/>
    <property type="evidence" value="ECO:0007669"/>
    <property type="project" value="TreeGrafter"/>
</dbReference>
<dbReference type="GO" id="GO:0008076">
    <property type="term" value="C:voltage-gated potassium channel complex"/>
    <property type="evidence" value="ECO:0007669"/>
    <property type="project" value="InterPro"/>
</dbReference>
<dbReference type="InterPro" id="IPR027359">
    <property type="entry name" value="Volt_channel_dom_sf"/>
</dbReference>
<feature type="transmembrane region" description="Helical" evidence="13">
    <location>
        <begin position="91"/>
        <end position="112"/>
    </location>
</feature>
<keyword evidence="16" id="KW-1185">Reference proteome</keyword>
<comment type="subcellular location">
    <subcellularLocation>
        <location evidence="1">Membrane</location>
        <topology evidence="1">Multi-pass membrane protein</topology>
    </subcellularLocation>
</comment>
<keyword evidence="4 13" id="KW-0812">Transmembrane</keyword>
<dbReference type="KEGG" id="mpp:MICPUCDRAFT_65205"/>
<keyword evidence="3" id="KW-0633">Potassium transport</keyword>
<keyword evidence="10 13" id="KW-0472">Membrane</keyword>
<feature type="compositionally biased region" description="Low complexity" evidence="12">
    <location>
        <begin position="47"/>
        <end position="59"/>
    </location>
</feature>
<keyword evidence="9" id="KW-0406">Ion transport</keyword>
<sequence>MKVAMRRAVRERRRGRSSLRSPGVSVALWGDDHLSAPRISKSGGDGRASSSRGSDGDAPAGRRRARRTGPTTREKMFATLNDPDYSSLAKYISLTILALIVTSTTTFIMDTIREFENNAAIAGVEYFCIAAFTLEYVGKLATVPREHRAEWLNGKMNMIDLAAILPFYIELIVVAATSSEESGAPSGLLRLFRLFRVFRVLKLGAKMRKLEVVAAAVADSIDLLLMLIFILVLTLVLFSTLLYFCEDGAWEASDALDAYAGDPFASIPRCFWWCTVTLMTVGYGDAYPITGWGKVVAAATMVVSVVITALPISVVGANFTQQWLLYREREATKTRASAMMSNFQKLSDAIRVHDYVLDEVLAAVEEMEILIEQDLASMKRLFNTATTTDVTSGNARARRVAKNARRATLVAFDAKFARTQDAREELDQLLSFADLLGTPGFLSQLDLVTSKNDRLSCVMDAVEDIFTEVDALIVRVNEVNESGTRVLDGAASARRLEDGVSPTPGGNPGGSASERTSTSLADDGAGAARDLEEALDASGGSLGASTTEGRGDGEASAKR</sequence>
<dbReference type="Gene3D" id="1.20.120.350">
    <property type="entry name" value="Voltage-gated potassium channels. Chain C"/>
    <property type="match status" value="1"/>
</dbReference>
<keyword evidence="7" id="KW-0630">Potassium</keyword>
<feature type="domain" description="Ion transport" evidence="14">
    <location>
        <begin position="90"/>
        <end position="321"/>
    </location>
</feature>
<feature type="transmembrane region" description="Helical" evidence="13">
    <location>
        <begin position="221"/>
        <end position="244"/>
    </location>
</feature>
<accession>C1MJG5</accession>
<keyword evidence="6" id="KW-0851">Voltage-gated channel</keyword>
<evidence type="ECO:0000256" key="8">
    <source>
        <dbReference type="ARBA" id="ARBA00022989"/>
    </source>
</evidence>
<keyword evidence="11" id="KW-0407">Ion channel</keyword>
<feature type="region of interest" description="Disordered" evidence="12">
    <location>
        <begin position="490"/>
        <end position="559"/>
    </location>
</feature>
<evidence type="ECO:0000259" key="14">
    <source>
        <dbReference type="Pfam" id="PF00520"/>
    </source>
</evidence>
<keyword evidence="2" id="KW-0813">Transport</keyword>
<keyword evidence="8 13" id="KW-1133">Transmembrane helix</keyword>
<evidence type="ECO:0000256" key="10">
    <source>
        <dbReference type="ARBA" id="ARBA00023136"/>
    </source>
</evidence>
<dbReference type="PANTHER" id="PTHR11537">
    <property type="entry name" value="VOLTAGE-GATED POTASSIUM CHANNEL"/>
    <property type="match status" value="1"/>
</dbReference>
<evidence type="ECO:0000256" key="6">
    <source>
        <dbReference type="ARBA" id="ARBA00022882"/>
    </source>
</evidence>
<keyword evidence="5" id="KW-0631">Potassium channel</keyword>
<evidence type="ECO:0000256" key="1">
    <source>
        <dbReference type="ARBA" id="ARBA00004141"/>
    </source>
</evidence>
<feature type="region of interest" description="Disordered" evidence="12">
    <location>
        <begin position="1"/>
        <end position="73"/>
    </location>
</feature>
<dbReference type="STRING" id="564608.C1MJG5"/>
<gene>
    <name evidence="15" type="ORF">MICPUCDRAFT_65205</name>
</gene>
<feature type="transmembrane region" description="Helical" evidence="13">
    <location>
        <begin position="295"/>
        <end position="319"/>
    </location>
</feature>
<dbReference type="PANTHER" id="PTHR11537:SF254">
    <property type="entry name" value="POTASSIUM VOLTAGE-GATED CHANNEL PROTEIN SHAB"/>
    <property type="match status" value="1"/>
</dbReference>
<dbReference type="SUPFAM" id="SSF81324">
    <property type="entry name" value="Voltage-gated potassium channels"/>
    <property type="match status" value="1"/>
</dbReference>
<evidence type="ECO:0000313" key="15">
    <source>
        <dbReference type="EMBL" id="EEH59992.1"/>
    </source>
</evidence>
<reference evidence="15 16" key="1">
    <citation type="journal article" date="2009" name="Science">
        <title>Green evolution and dynamic adaptations revealed by genomes of the marine picoeukaryotes Micromonas.</title>
        <authorList>
            <person name="Worden A.Z."/>
            <person name="Lee J.H."/>
            <person name="Mock T."/>
            <person name="Rouze P."/>
            <person name="Simmons M.P."/>
            <person name="Aerts A.L."/>
            <person name="Allen A.E."/>
            <person name="Cuvelier M.L."/>
            <person name="Derelle E."/>
            <person name="Everett M.V."/>
            <person name="Foulon E."/>
            <person name="Grimwood J."/>
            <person name="Gundlach H."/>
            <person name="Henrissat B."/>
            <person name="Napoli C."/>
            <person name="McDonald S.M."/>
            <person name="Parker M.S."/>
            <person name="Rombauts S."/>
            <person name="Salamov A."/>
            <person name="Von Dassow P."/>
            <person name="Badger J.H."/>
            <person name="Coutinho P.M."/>
            <person name="Demir E."/>
            <person name="Dubchak I."/>
            <person name="Gentemann C."/>
            <person name="Eikrem W."/>
            <person name="Gready J.E."/>
            <person name="John U."/>
            <person name="Lanier W."/>
            <person name="Lindquist E.A."/>
            <person name="Lucas S."/>
            <person name="Mayer K.F."/>
            <person name="Moreau H."/>
            <person name="Not F."/>
            <person name="Otillar R."/>
            <person name="Panaud O."/>
            <person name="Pangilinan J."/>
            <person name="Paulsen I."/>
            <person name="Piegu B."/>
            <person name="Poliakov A."/>
            <person name="Robbens S."/>
            <person name="Schmutz J."/>
            <person name="Toulza E."/>
            <person name="Wyss T."/>
            <person name="Zelensky A."/>
            <person name="Zhou K."/>
            <person name="Armbrust E.V."/>
            <person name="Bhattacharya D."/>
            <person name="Goodenough U.W."/>
            <person name="Van de Peer Y."/>
            <person name="Grigoriev I.V."/>
        </authorList>
    </citation>
    <scope>NUCLEOTIDE SEQUENCE [LARGE SCALE GENOMIC DNA]</scope>
    <source>
        <strain evidence="15 16">CCMP1545</strain>
    </source>
</reference>
<dbReference type="InterPro" id="IPR028325">
    <property type="entry name" value="VG_K_chnl"/>
</dbReference>
<dbReference type="Proteomes" id="UP000001876">
    <property type="component" value="Unassembled WGS sequence"/>
</dbReference>
<evidence type="ECO:0000256" key="11">
    <source>
        <dbReference type="ARBA" id="ARBA00023303"/>
    </source>
</evidence>
<name>C1MJG5_MICPC</name>
<dbReference type="AlphaFoldDB" id="C1MJG5"/>
<dbReference type="GeneID" id="9681614"/>
<dbReference type="OrthoDB" id="415460at2759"/>
<evidence type="ECO:0000256" key="12">
    <source>
        <dbReference type="SAM" id="MobiDB-lite"/>
    </source>
</evidence>
<dbReference type="GO" id="GO:0005249">
    <property type="term" value="F:voltage-gated potassium channel activity"/>
    <property type="evidence" value="ECO:0007669"/>
    <property type="project" value="InterPro"/>
</dbReference>